<evidence type="ECO:0000256" key="3">
    <source>
        <dbReference type="ARBA" id="ARBA00023163"/>
    </source>
</evidence>
<dbReference type="Proteomes" id="UP000256727">
    <property type="component" value="Unassembled WGS sequence"/>
</dbReference>
<dbReference type="Pfam" id="PF00440">
    <property type="entry name" value="TetR_N"/>
    <property type="match status" value="1"/>
</dbReference>
<evidence type="ECO:0000313" key="7">
    <source>
        <dbReference type="Proteomes" id="UP000256727"/>
    </source>
</evidence>
<dbReference type="EMBL" id="QREH01000001">
    <property type="protein sequence ID" value="REE04221.1"/>
    <property type="molecule type" value="Genomic_DNA"/>
</dbReference>
<feature type="DNA-binding region" description="H-T-H motif" evidence="4">
    <location>
        <begin position="32"/>
        <end position="51"/>
    </location>
</feature>
<reference evidence="6 7" key="1">
    <citation type="submission" date="2018-07" db="EMBL/GenBank/DDBJ databases">
        <title>Sequencing the genomes of 1000 actinobacteria strains.</title>
        <authorList>
            <person name="Klenk H.-P."/>
        </authorList>
    </citation>
    <scope>NUCLEOTIDE SEQUENCE [LARGE SCALE GENOMIC DNA]</scope>
    <source>
        <strain evidence="6 7">DSM 14442</strain>
    </source>
</reference>
<keyword evidence="7" id="KW-1185">Reference proteome</keyword>
<dbReference type="AlphaFoldDB" id="A0A3D9LCU5"/>
<evidence type="ECO:0000259" key="5">
    <source>
        <dbReference type="PROSITE" id="PS50977"/>
    </source>
</evidence>
<dbReference type="OrthoDB" id="9805134at2"/>
<organism evidence="6 7">
    <name type="scientific">Citricoccus muralis</name>
    <dbReference type="NCBI Taxonomy" id="169134"/>
    <lineage>
        <taxon>Bacteria</taxon>
        <taxon>Bacillati</taxon>
        <taxon>Actinomycetota</taxon>
        <taxon>Actinomycetes</taxon>
        <taxon>Micrococcales</taxon>
        <taxon>Micrococcaceae</taxon>
        <taxon>Citricoccus</taxon>
    </lineage>
</organism>
<dbReference type="PROSITE" id="PS50977">
    <property type="entry name" value="HTH_TETR_2"/>
    <property type="match status" value="1"/>
</dbReference>
<dbReference type="GO" id="GO:0003677">
    <property type="term" value="F:DNA binding"/>
    <property type="evidence" value="ECO:0007669"/>
    <property type="project" value="UniProtKB-UniRule"/>
</dbReference>
<name>A0A3D9LCU5_9MICC</name>
<evidence type="ECO:0000256" key="1">
    <source>
        <dbReference type="ARBA" id="ARBA00023015"/>
    </source>
</evidence>
<dbReference type="Gene3D" id="1.10.357.10">
    <property type="entry name" value="Tetracycline Repressor, domain 2"/>
    <property type="match status" value="1"/>
</dbReference>
<gene>
    <name evidence="6" type="ORF">C8E99_2048</name>
</gene>
<evidence type="ECO:0000313" key="6">
    <source>
        <dbReference type="EMBL" id="REE04221.1"/>
    </source>
</evidence>
<dbReference type="PROSITE" id="PS01081">
    <property type="entry name" value="HTH_TETR_1"/>
    <property type="match status" value="1"/>
</dbReference>
<feature type="domain" description="HTH tetR-type" evidence="5">
    <location>
        <begin position="9"/>
        <end position="69"/>
    </location>
</feature>
<proteinExistence type="predicted"/>
<dbReference type="InterPro" id="IPR036271">
    <property type="entry name" value="Tet_transcr_reg_TetR-rel_C_sf"/>
</dbReference>
<keyword evidence="3" id="KW-0804">Transcription</keyword>
<dbReference type="SUPFAM" id="SSF48498">
    <property type="entry name" value="Tetracyclin repressor-like, C-terminal domain"/>
    <property type="match status" value="1"/>
</dbReference>
<sequence length="198" mass="21642">MRVAGRPRLFEEQAALEEAMQLFWRQGYEGTSMSQLREAMGLSSASLYHAFGSKDRLFGRVIEHYVSRPGSVVSIVSASHAVPAGEALTQLLHRSIDEQFDDSHPRGCLVALAATVGPQDRGTESGRIVADQRERDYEAIATLTRRAFDEGVPAAAVTSESLARLIHGFILALATQTHDETPPEDLHAAADSLSTLWR</sequence>
<dbReference type="PANTHER" id="PTHR47506">
    <property type="entry name" value="TRANSCRIPTIONAL REGULATORY PROTEIN"/>
    <property type="match status" value="1"/>
</dbReference>
<keyword evidence="2 4" id="KW-0238">DNA-binding</keyword>
<dbReference type="SUPFAM" id="SSF46689">
    <property type="entry name" value="Homeodomain-like"/>
    <property type="match status" value="1"/>
</dbReference>
<dbReference type="PRINTS" id="PR00455">
    <property type="entry name" value="HTHTETR"/>
</dbReference>
<dbReference type="Gene3D" id="1.10.10.60">
    <property type="entry name" value="Homeodomain-like"/>
    <property type="match status" value="1"/>
</dbReference>
<dbReference type="InterPro" id="IPR023772">
    <property type="entry name" value="DNA-bd_HTH_TetR-type_CS"/>
</dbReference>
<keyword evidence="1" id="KW-0805">Transcription regulation</keyword>
<evidence type="ECO:0000256" key="2">
    <source>
        <dbReference type="ARBA" id="ARBA00023125"/>
    </source>
</evidence>
<comment type="caution">
    <text evidence="6">The sequence shown here is derived from an EMBL/GenBank/DDBJ whole genome shotgun (WGS) entry which is preliminary data.</text>
</comment>
<accession>A0A3D9LCU5</accession>
<protein>
    <submittedName>
        <fullName evidence="6">TetR family transcriptional regulator</fullName>
    </submittedName>
</protein>
<dbReference type="InterPro" id="IPR001647">
    <property type="entry name" value="HTH_TetR"/>
</dbReference>
<evidence type="ECO:0000256" key="4">
    <source>
        <dbReference type="PROSITE-ProRule" id="PRU00335"/>
    </source>
</evidence>
<dbReference type="PANTHER" id="PTHR47506:SF1">
    <property type="entry name" value="HTH-TYPE TRANSCRIPTIONAL REGULATOR YJDC"/>
    <property type="match status" value="1"/>
</dbReference>
<dbReference type="InterPro" id="IPR009057">
    <property type="entry name" value="Homeodomain-like_sf"/>
</dbReference>